<reference evidence="1" key="1">
    <citation type="submission" date="2015-04" db="EMBL/GenBank/DDBJ databases">
        <title>The genome sequence of the plant pathogenic Rhizarian Plasmodiophora brassicae reveals insights in its biotrophic life cycle and the origin of chitin synthesis.</title>
        <authorList>
            <person name="Schwelm A."/>
            <person name="Fogelqvist J."/>
            <person name="Knaust A."/>
            <person name="Julke S."/>
            <person name="Lilja T."/>
            <person name="Dhandapani V."/>
            <person name="Bonilla-Rosso G."/>
            <person name="Karlsson M."/>
            <person name="Shevchenko A."/>
            <person name="Choi S.R."/>
            <person name="Kim H.G."/>
            <person name="Park J.Y."/>
            <person name="Lim Y.P."/>
            <person name="Ludwig-Muller J."/>
            <person name="Dixelius C."/>
        </authorList>
    </citation>
    <scope>NUCLEOTIDE SEQUENCE</scope>
    <source>
        <tissue evidence="1">Potato root galls</tissue>
    </source>
</reference>
<dbReference type="AlphaFoldDB" id="A0A0H5QQU5"/>
<proteinExistence type="predicted"/>
<feature type="non-terminal residue" evidence="1">
    <location>
        <position position="115"/>
    </location>
</feature>
<feature type="non-terminal residue" evidence="1">
    <location>
        <position position="1"/>
    </location>
</feature>
<protein>
    <submittedName>
        <fullName evidence="1">Uncharacterized protein</fullName>
    </submittedName>
</protein>
<sequence length="115" mass="13059">LDGLDQATKTSFQWSKVEKAFAIVGAQRPVFDYRGCTDDSDALVDHSMNVETNNYLQRLFPSFRKDDTNPDLHAQLDYVVPIELPERSTQPPPITFQIEHVRYTGSEGDLLDLSD</sequence>
<evidence type="ECO:0000313" key="1">
    <source>
        <dbReference type="EMBL" id="CRZ03997.1"/>
    </source>
</evidence>
<accession>A0A0H5QQU5</accession>
<dbReference type="EMBL" id="HACM01003555">
    <property type="protein sequence ID" value="CRZ03997.1"/>
    <property type="molecule type" value="Transcribed_RNA"/>
</dbReference>
<organism evidence="1">
    <name type="scientific">Spongospora subterranea</name>
    <dbReference type="NCBI Taxonomy" id="70186"/>
    <lineage>
        <taxon>Eukaryota</taxon>
        <taxon>Sar</taxon>
        <taxon>Rhizaria</taxon>
        <taxon>Endomyxa</taxon>
        <taxon>Phytomyxea</taxon>
        <taxon>Plasmodiophorida</taxon>
        <taxon>Plasmodiophoridae</taxon>
        <taxon>Spongospora</taxon>
    </lineage>
</organism>
<name>A0A0H5QQU5_9EUKA</name>